<feature type="compositionally biased region" description="Basic and acidic residues" evidence="1">
    <location>
        <begin position="57"/>
        <end position="66"/>
    </location>
</feature>
<dbReference type="RefSeq" id="WP_043918634.1">
    <property type="nucleotide sequence ID" value="NZ_FZPF01000003.1"/>
</dbReference>
<organism evidence="2 3">
    <name type="scientific">Jannaschia aquimarina</name>
    <dbReference type="NCBI Taxonomy" id="935700"/>
    <lineage>
        <taxon>Bacteria</taxon>
        <taxon>Pseudomonadati</taxon>
        <taxon>Pseudomonadota</taxon>
        <taxon>Alphaproteobacteria</taxon>
        <taxon>Rhodobacterales</taxon>
        <taxon>Roseobacteraceae</taxon>
        <taxon>Jannaschia</taxon>
    </lineage>
</organism>
<evidence type="ECO:0000313" key="3">
    <source>
        <dbReference type="Proteomes" id="UP000032232"/>
    </source>
</evidence>
<proteinExistence type="predicted"/>
<comment type="caution">
    <text evidence="2">The sequence shown here is derived from an EMBL/GenBank/DDBJ whole genome shotgun (WGS) entry which is preliminary data.</text>
</comment>
<feature type="region of interest" description="Disordered" evidence="1">
    <location>
        <begin position="1"/>
        <end position="66"/>
    </location>
</feature>
<sequence>MTDTTETPQFEAETREPNARDAETPDEKTTPGLRSHGAQGTTHDPNSVTTGTEMEPDDRYPPKGED</sequence>
<reference evidence="2 3" key="1">
    <citation type="submission" date="2015-02" db="EMBL/GenBank/DDBJ databases">
        <title>Genome Sequence of Jannaschia aquimarina DSM28248, a member of the Roseobacter clade.</title>
        <authorList>
            <person name="Voget S."/>
            <person name="Daniel R."/>
        </authorList>
    </citation>
    <scope>NUCLEOTIDE SEQUENCE [LARGE SCALE GENOMIC DNA]</scope>
    <source>
        <strain evidence="2 3">GSW-M26</strain>
    </source>
</reference>
<keyword evidence="3" id="KW-1185">Reference proteome</keyword>
<dbReference type="Proteomes" id="UP000032232">
    <property type="component" value="Unassembled WGS sequence"/>
</dbReference>
<evidence type="ECO:0000256" key="1">
    <source>
        <dbReference type="SAM" id="MobiDB-lite"/>
    </source>
</evidence>
<feature type="compositionally biased region" description="Polar residues" evidence="1">
    <location>
        <begin position="38"/>
        <end position="52"/>
    </location>
</feature>
<feature type="compositionally biased region" description="Basic and acidic residues" evidence="1">
    <location>
        <begin position="12"/>
        <end position="29"/>
    </location>
</feature>
<evidence type="ECO:0000313" key="2">
    <source>
        <dbReference type="EMBL" id="KIT16419.1"/>
    </source>
</evidence>
<dbReference type="AlphaFoldDB" id="A0A0D1EFJ5"/>
<accession>A0A0D1EFJ5</accession>
<protein>
    <submittedName>
        <fullName evidence="2">Uncharacterized protein</fullName>
    </submittedName>
</protein>
<dbReference type="PATRIC" id="fig|935700.4.peg.1873"/>
<name>A0A0D1EFJ5_9RHOB</name>
<gene>
    <name evidence="2" type="ORF">jaqu_18060</name>
</gene>
<dbReference type="EMBL" id="JYFE01000034">
    <property type="protein sequence ID" value="KIT16419.1"/>
    <property type="molecule type" value="Genomic_DNA"/>
</dbReference>